<reference evidence="1" key="1">
    <citation type="journal article" date="2018" name="Genome Biol.">
        <title>SKESA: strategic k-mer extension for scrupulous assemblies.</title>
        <authorList>
            <person name="Souvorov A."/>
            <person name="Agarwala R."/>
            <person name="Lipman D.J."/>
        </authorList>
    </citation>
    <scope>NUCLEOTIDE SEQUENCE</scope>
    <source>
        <strain evidence="1">MA.GW_S04877-08</strain>
    </source>
</reference>
<dbReference type="EMBL" id="DAAWNX010000002">
    <property type="protein sequence ID" value="HAF8672307.1"/>
    <property type="molecule type" value="Genomic_DNA"/>
</dbReference>
<organism evidence="1">
    <name type="scientific">Salmonella enterica</name>
    <name type="common">Salmonella choleraesuis</name>
    <dbReference type="NCBI Taxonomy" id="28901"/>
    <lineage>
        <taxon>Bacteria</taxon>
        <taxon>Pseudomonadati</taxon>
        <taxon>Pseudomonadota</taxon>
        <taxon>Gammaproteobacteria</taxon>
        <taxon>Enterobacterales</taxon>
        <taxon>Enterobacteriaceae</taxon>
        <taxon>Salmonella</taxon>
    </lineage>
</organism>
<proteinExistence type="predicted"/>
<comment type="caution">
    <text evidence="1">The sequence shown here is derived from an EMBL/GenBank/DDBJ whole genome shotgun (WGS) entry which is preliminary data.</text>
</comment>
<sequence length="116" mass="12952">MMTDQTNNVFSVEDLCELAKLEGDLLVVAAFERLDIGTQPDEDNFTDNQWTIASLARTFARGCAGDLPCYAHPSCKVLFDEVIELARTVCPGTWDYFFKAGLDESLAMSAELDWMD</sequence>
<gene>
    <name evidence="1" type="ORF">G5V20_001557</name>
</gene>
<reference evidence="1" key="2">
    <citation type="submission" date="2020-02" db="EMBL/GenBank/DDBJ databases">
        <authorList>
            <consortium name="NCBI Pathogen Detection Project"/>
        </authorList>
    </citation>
    <scope>NUCLEOTIDE SEQUENCE</scope>
    <source>
        <strain evidence="1">MA.GW_S04877-08</strain>
    </source>
</reference>
<accession>A0A754G2Q5</accession>
<protein>
    <submittedName>
        <fullName evidence="1">Uncharacterized protein</fullName>
    </submittedName>
</protein>
<name>A0A754G2Q5_SALER</name>
<evidence type="ECO:0000313" key="1">
    <source>
        <dbReference type="EMBL" id="HAF8672307.1"/>
    </source>
</evidence>
<dbReference type="AlphaFoldDB" id="A0A754G2Q5"/>